<evidence type="ECO:0000313" key="17">
    <source>
        <dbReference type="Proteomes" id="UP000618051"/>
    </source>
</evidence>
<evidence type="ECO:0000256" key="13">
    <source>
        <dbReference type="SAM" id="MobiDB-lite"/>
    </source>
</evidence>
<dbReference type="GO" id="GO:0008277">
    <property type="term" value="P:regulation of G protein-coupled receptor signaling pathway"/>
    <property type="evidence" value="ECO:0007669"/>
    <property type="project" value="InterPro"/>
</dbReference>
<dbReference type="EMBL" id="JADDUC020000001">
    <property type="protein sequence ID" value="KAI1243017.1"/>
    <property type="molecule type" value="Genomic_DNA"/>
</dbReference>
<dbReference type="PANTHER" id="PTHR14076:SF2">
    <property type="entry name" value="RECEPTOR ACTIVITY-MODIFYING PROTEIN 3"/>
    <property type="match status" value="1"/>
</dbReference>
<dbReference type="GO" id="GO:0009986">
    <property type="term" value="C:cell surface"/>
    <property type="evidence" value="ECO:0007669"/>
    <property type="project" value="TreeGrafter"/>
</dbReference>
<dbReference type="FunFam" id="1.10.150.510:FF:000001">
    <property type="entry name" value="Receptor activity modifying protein 3"/>
    <property type="match status" value="1"/>
</dbReference>
<keyword evidence="8 14" id="KW-0472">Membrane</keyword>
<comment type="similarity">
    <text evidence="2">Belongs to the RAMP family.</text>
</comment>
<evidence type="ECO:0000256" key="9">
    <source>
        <dbReference type="ARBA" id="ARBA00023157"/>
    </source>
</evidence>
<organism evidence="15">
    <name type="scientific">Lamprotornis superbus</name>
    <dbReference type="NCBI Taxonomy" id="245042"/>
    <lineage>
        <taxon>Eukaryota</taxon>
        <taxon>Metazoa</taxon>
        <taxon>Chordata</taxon>
        <taxon>Craniata</taxon>
        <taxon>Vertebrata</taxon>
        <taxon>Euteleostomi</taxon>
        <taxon>Archelosauria</taxon>
        <taxon>Archosauria</taxon>
        <taxon>Dinosauria</taxon>
        <taxon>Saurischia</taxon>
        <taxon>Theropoda</taxon>
        <taxon>Coelurosauria</taxon>
        <taxon>Aves</taxon>
        <taxon>Neognathae</taxon>
        <taxon>Neoaves</taxon>
        <taxon>Telluraves</taxon>
        <taxon>Australaves</taxon>
        <taxon>Passeriformes</taxon>
        <taxon>Sturnidae</taxon>
        <taxon>Lamprotornis</taxon>
    </lineage>
</organism>
<keyword evidence="9" id="KW-1015">Disulfide bond</keyword>
<dbReference type="Gene3D" id="1.10.150.510">
    <property type="entry name" value="Receptor activity modifying family"/>
    <property type="match status" value="1"/>
</dbReference>
<dbReference type="GO" id="GO:0015026">
    <property type="term" value="F:coreceptor activity"/>
    <property type="evidence" value="ECO:0007669"/>
    <property type="project" value="InterPro"/>
</dbReference>
<evidence type="ECO:0000256" key="5">
    <source>
        <dbReference type="ARBA" id="ARBA00022692"/>
    </source>
</evidence>
<evidence type="ECO:0000256" key="11">
    <source>
        <dbReference type="ARBA" id="ARBA00023180"/>
    </source>
</evidence>
<sequence>MTLGFAGARQQTELCNESLMLEKLPACGKFFEEMMKKVDSKKWCNLTEFIMYYDNFTQCTEREANNASCFWPNPLAEGFITGIHKQFFSNCTSEKVHWEDPPDEILITLILIPVMLTCAMITLVVWCSKRSDILVMEFTGSSQKQESSQANGPLVCKMDKVTFLWEAKGGTELLQGKDKDDQEHKKFGTFSQEYDLTISGYSFFKINGLEGGNKEPVPETKPKLQGSWLLQWIRIGLYFEREVPRKKKNPRQVHSDHAQETPLILNKQENISFFKIRSQRLNAGIISLGKTFYYLASTKTGKRCKALNCEGMKLFSCRRKKILQQMWMFQDIIRERFTVRALIKPCSLKDNKSSSRMGRPISKAPDSPADTSQSFRKLRVWLDVLKLIENIHHSLQTVFAFFGGGGVCMCVCVCVLEKKDTFLFEEVNEGNLGGVDRRKELTPRFFPLRTGQLQLKCHLPKQFFKTCFNLGQKQIKEIFLYHSSSLFCKVIGKSGKMNVCGKQMKRSEAGKQWKRGLEWKDMREALGQVLPDSTKALDVLANASQKSENEHAKLIGYRKKSNNSSIGFMRREEKRREEKRREEKRREEKRREEKKNQFQKGFAEIRHWAGLWSTALGRLLSIASLVSSVISVFHLSTWTGQRSEDCLFREQLCGKDQSDLSHETAVSKRMDMRPFQPEIPCDHLYLIFHHIDDEKLEVWYRNHGLLMDRDNDYQRRLQDLRKTWESLKLEKKKRTQRRNNRDETQAAKRLKERKLLNGLNYEVIEENGKICCRGRTGGRSIEQKFLLWNGSKEKNKRRYPEKSQSLPDVCLPECSRLESEIKEQTHFHMDFFHGLFVCFEYAHGRLEMRNDALLFLCGCASWEIGLCLEGKRAAKFDICILLLHKKEGNDKRLLIVKKEIFTLKCCASEKNKTLTSLKMTGEEDTLFYFVLHRIIVYELSMTTHFEGNRKHGDRCFEETKQKPEAIYVFSFLKIATVSASLHPTTSRLQCQRTKWLSDLSLSRGLSLGNLLVLSSGQIVQQRRQQKQCYYPGTLTLLFCLNSDCGKLFMLHVLLLSPSSVPSSLVFLAQACVISVTPPCSFSSGTETRFQGDEQNRCGRIPQPLGFSPMAICETRASVVSKPYILQLKYAAKSAQDASFILLIILKDDDLLFIHENTVSIHVAMKILYAKELDYEESQKIKRLEREHLYIWAHAFLKASPAGGRGSPSSLSWPVLALLALLASVSVLSVITAVTGAKTWTSKLRCSVGFKVMYTLQYKAWTATGHQLMPKPDLDLEMVFLGKRHLRNTGKKHPPEQDAGASLSSLDSFFSKTIVEEAAHQNPSLAVRRASAQGCSFAWKRSEGLSGFRGQNLHLVQETRLASLPSSTEPMSRMTLGISCFLASLGCYSADALAADHRGCFPIREDEDGVSPLDSVTSRTAAHEEAISYTVIIQSKRYSITTDISSSSSTASGEYETSGAVLIKRVPAGNLHSTIPALLDSEPLDYSQLHVVTLSEGAKIHKLLKILKMFSRCFSIFFYYWPLTCLHEILLKSGAVMEQEPSRALELPTGAAHCEGALVPAVSLGWGKWDYKNGSQMATQETFPKITKA</sequence>
<reference evidence="16 17" key="2">
    <citation type="journal article" date="2021" name="J. Hered.">
        <title>Feather Gene Expression Elucidates the Developmental Basis of Plumage Iridescence in African Starlings.</title>
        <authorList>
            <person name="Rubenstein D.R."/>
            <person name="Corvelo A."/>
            <person name="MacManes M.D."/>
            <person name="Maia R."/>
            <person name="Narzisi G."/>
            <person name="Rousaki A."/>
            <person name="Vandenabeele P."/>
            <person name="Shawkey M.D."/>
            <person name="Solomon J."/>
        </authorList>
    </citation>
    <scope>NUCLEOTIDE SEQUENCE [LARGE SCALE GENOMIC DNA]</scope>
    <source>
        <strain evidence="16">SS15</strain>
    </source>
</reference>
<feature type="region of interest" description="Disordered" evidence="13">
    <location>
        <begin position="566"/>
        <end position="596"/>
    </location>
</feature>
<reference evidence="15" key="1">
    <citation type="submission" date="2020-10" db="EMBL/GenBank/DDBJ databases">
        <title>Feather gene expression reveals the developmental basis of iridescence in African starlings.</title>
        <authorList>
            <person name="Rubenstein D.R."/>
        </authorList>
    </citation>
    <scope>NUCLEOTIDE SEQUENCE</scope>
    <source>
        <strain evidence="15">SS15</strain>
        <tissue evidence="15">Liver</tissue>
    </source>
</reference>
<evidence type="ECO:0000256" key="12">
    <source>
        <dbReference type="ARBA" id="ARBA00041072"/>
    </source>
</evidence>
<protein>
    <recommendedName>
        <fullName evidence="12">Receptor activity-modifying protein 3</fullName>
    </recommendedName>
</protein>
<keyword evidence="17" id="KW-1185">Reference proteome</keyword>
<evidence type="ECO:0000313" key="15">
    <source>
        <dbReference type="EMBL" id="KAG0133297.1"/>
    </source>
</evidence>
<dbReference type="InterPro" id="IPR006985">
    <property type="entry name" value="RAMP"/>
</dbReference>
<evidence type="ECO:0000256" key="6">
    <source>
        <dbReference type="ARBA" id="ARBA00022729"/>
    </source>
</evidence>
<keyword evidence="6" id="KW-0732">Signal</keyword>
<dbReference type="GO" id="GO:0032870">
    <property type="term" value="P:cellular response to hormone stimulus"/>
    <property type="evidence" value="ECO:0007669"/>
    <property type="project" value="TreeGrafter"/>
</dbReference>
<gene>
    <name evidence="16" type="ORF">IHE44_0000583</name>
    <name evidence="15" type="ORF">IHE44_011112</name>
</gene>
<evidence type="ECO:0000256" key="3">
    <source>
        <dbReference type="ARBA" id="ARBA00022448"/>
    </source>
</evidence>
<dbReference type="Pfam" id="PF04901">
    <property type="entry name" value="RAMP"/>
    <property type="match status" value="1"/>
</dbReference>
<evidence type="ECO:0000256" key="2">
    <source>
        <dbReference type="ARBA" id="ARBA00007087"/>
    </source>
</evidence>
<feature type="transmembrane region" description="Helical" evidence="14">
    <location>
        <begin position="105"/>
        <end position="126"/>
    </location>
</feature>
<dbReference type="GO" id="GO:0005886">
    <property type="term" value="C:plasma membrane"/>
    <property type="evidence" value="ECO:0007669"/>
    <property type="project" value="UniProtKB-SubCell"/>
</dbReference>
<keyword evidence="11" id="KW-0325">Glycoprotein</keyword>
<feature type="compositionally biased region" description="Basic and acidic residues" evidence="13">
    <location>
        <begin position="569"/>
        <end position="596"/>
    </location>
</feature>
<name>A0A835P0V9_9PASS</name>
<dbReference type="GO" id="GO:0006886">
    <property type="term" value="P:intracellular protein transport"/>
    <property type="evidence" value="ECO:0007669"/>
    <property type="project" value="InterPro"/>
</dbReference>
<evidence type="ECO:0000256" key="8">
    <source>
        <dbReference type="ARBA" id="ARBA00023136"/>
    </source>
</evidence>
<dbReference type="GO" id="GO:0031623">
    <property type="term" value="P:receptor internalization"/>
    <property type="evidence" value="ECO:0007669"/>
    <property type="project" value="TreeGrafter"/>
</dbReference>
<comment type="subcellular location">
    <subcellularLocation>
        <location evidence="1">Cell membrane</location>
        <topology evidence="1">Single-pass type I membrane protein</topology>
    </subcellularLocation>
</comment>
<keyword evidence="3" id="KW-0813">Transport</keyword>
<keyword evidence="5 14" id="KW-0812">Transmembrane</keyword>
<evidence type="ECO:0000256" key="4">
    <source>
        <dbReference type="ARBA" id="ARBA00022475"/>
    </source>
</evidence>
<feature type="region of interest" description="Disordered" evidence="13">
    <location>
        <begin position="349"/>
        <end position="371"/>
    </location>
</feature>
<keyword evidence="10 15" id="KW-0675">Receptor</keyword>
<dbReference type="OrthoDB" id="9940331at2759"/>
<dbReference type="GO" id="GO:0043235">
    <property type="term" value="C:receptor complex"/>
    <property type="evidence" value="ECO:0007669"/>
    <property type="project" value="TreeGrafter"/>
</dbReference>
<dbReference type="PANTHER" id="PTHR14076">
    <property type="entry name" value="RECEPTOR ACTIVITY MODIFYING PROTEIN RAMP"/>
    <property type="match status" value="1"/>
</dbReference>
<evidence type="ECO:0000313" key="16">
    <source>
        <dbReference type="EMBL" id="KAI1243017.1"/>
    </source>
</evidence>
<dbReference type="GO" id="GO:0072659">
    <property type="term" value="P:protein localization to plasma membrane"/>
    <property type="evidence" value="ECO:0007669"/>
    <property type="project" value="TreeGrafter"/>
</dbReference>
<dbReference type="InterPro" id="IPR038126">
    <property type="entry name" value="RAMP_sf"/>
</dbReference>
<dbReference type="EMBL" id="JADDUC010000006">
    <property type="protein sequence ID" value="KAG0133297.1"/>
    <property type="molecule type" value="Genomic_DNA"/>
</dbReference>
<proteinExistence type="inferred from homology"/>
<keyword evidence="4" id="KW-1003">Cell membrane</keyword>
<reference evidence="16" key="3">
    <citation type="submission" date="2022-01" db="EMBL/GenBank/DDBJ databases">
        <authorList>
            <person name="Rubenstein D.R."/>
        </authorList>
    </citation>
    <scope>NUCLEOTIDE SEQUENCE</scope>
    <source>
        <strain evidence="16">SS15</strain>
        <tissue evidence="16">Liver</tissue>
    </source>
</reference>
<evidence type="ECO:0000256" key="10">
    <source>
        <dbReference type="ARBA" id="ARBA00023170"/>
    </source>
</evidence>
<dbReference type="Proteomes" id="UP000618051">
    <property type="component" value="Unassembled WGS sequence"/>
</dbReference>
<evidence type="ECO:0000256" key="14">
    <source>
        <dbReference type="SAM" id="Phobius"/>
    </source>
</evidence>
<accession>A0A835P0V9</accession>
<dbReference type="GO" id="GO:0006816">
    <property type="term" value="P:calcium ion transport"/>
    <property type="evidence" value="ECO:0007669"/>
    <property type="project" value="TreeGrafter"/>
</dbReference>
<comment type="caution">
    <text evidence="15">The sequence shown here is derived from an EMBL/GenBank/DDBJ whole genome shotgun (WGS) entry which is preliminary data.</text>
</comment>
<keyword evidence="7 14" id="KW-1133">Transmembrane helix</keyword>
<evidence type="ECO:0000256" key="1">
    <source>
        <dbReference type="ARBA" id="ARBA00004251"/>
    </source>
</evidence>
<dbReference type="GO" id="GO:0007186">
    <property type="term" value="P:G protein-coupled receptor signaling pathway"/>
    <property type="evidence" value="ECO:0007669"/>
    <property type="project" value="TreeGrafter"/>
</dbReference>
<evidence type="ECO:0000256" key="7">
    <source>
        <dbReference type="ARBA" id="ARBA00022989"/>
    </source>
</evidence>